<evidence type="ECO:0000256" key="2">
    <source>
        <dbReference type="ARBA" id="ARBA00022692"/>
    </source>
</evidence>
<dbReference type="GO" id="GO:0016020">
    <property type="term" value="C:membrane"/>
    <property type="evidence" value="ECO:0007669"/>
    <property type="project" value="UniProtKB-SubCell"/>
</dbReference>
<evidence type="ECO:0000259" key="7">
    <source>
        <dbReference type="PROSITE" id="PS50262"/>
    </source>
</evidence>
<reference evidence="9" key="1">
    <citation type="submission" date="2017-01" db="EMBL/GenBank/DDBJ databases">
        <title>Comparative genomics of anhydrobiosis in the tardigrade Hypsibius dujardini.</title>
        <authorList>
            <person name="Yoshida Y."/>
            <person name="Koutsovoulos G."/>
            <person name="Laetsch D."/>
            <person name="Stevens L."/>
            <person name="Kumar S."/>
            <person name="Horikawa D."/>
            <person name="Ishino K."/>
            <person name="Komine S."/>
            <person name="Tomita M."/>
            <person name="Blaxter M."/>
            <person name="Arakawa K."/>
        </authorList>
    </citation>
    <scope>NUCLEOTIDE SEQUENCE [LARGE SCALE GENOMIC DNA]</scope>
    <source>
        <strain evidence="9">Z151</strain>
    </source>
</reference>
<dbReference type="PROSITE" id="PS00237">
    <property type="entry name" value="G_PROTEIN_RECEP_F1_1"/>
    <property type="match status" value="1"/>
</dbReference>
<dbReference type="PRINTS" id="PR00237">
    <property type="entry name" value="GPCRRHODOPSN"/>
</dbReference>
<evidence type="ECO:0000256" key="1">
    <source>
        <dbReference type="ARBA" id="ARBA00004370"/>
    </source>
</evidence>
<dbReference type="InterPro" id="IPR000276">
    <property type="entry name" value="GPCR_Rhodpsn"/>
</dbReference>
<comment type="similarity">
    <text evidence="5">Belongs to the G-protein coupled receptor 1 family.</text>
</comment>
<dbReference type="OrthoDB" id="9975554at2759"/>
<keyword evidence="5" id="KW-0675">Receptor</keyword>
<evidence type="ECO:0000256" key="3">
    <source>
        <dbReference type="ARBA" id="ARBA00022989"/>
    </source>
</evidence>
<evidence type="ECO:0000256" key="5">
    <source>
        <dbReference type="RuleBase" id="RU000688"/>
    </source>
</evidence>
<feature type="transmembrane region" description="Helical" evidence="6">
    <location>
        <begin position="270"/>
        <end position="288"/>
    </location>
</feature>
<dbReference type="PANTHER" id="PTHR45698">
    <property type="entry name" value="TRACE AMINE-ASSOCIATED RECEPTOR 19N-RELATED"/>
    <property type="match status" value="1"/>
</dbReference>
<feature type="domain" description="G-protein coupled receptors family 1 profile" evidence="7">
    <location>
        <begin position="52"/>
        <end position="325"/>
    </location>
</feature>
<sequence length="362" mass="40752">MNASIPHSSSNLSDPVYPNSSSIFAFLWHGHEMELYRWLIVSGIVCGLGVLLNATVLVALITLERVAHSSCRLQIAHLLAIDLLQCTTAGPLALINTPRPRVNTLLECFLLRVPFMLVECAANWCACFLALNRFVAIVFPLKYRRLSRRPVLDVASIALPWLAGVLLTLPYMTGYGGVWVTRPPMFRCLLLESPHYSSNNILFLGFVLPMALLMVFYVSAAGKMVLRRSEARRRREQIHHHHQAIALGGAVAVTAAANPAVMRGNERRYALAKMLFLAALLYTMLYLPNPVITFHFPRLVNDSLIYRLWLRTVYNAGLLVNPIVFVTMSLEYRMELLRLFRNFADRFYRVLCGPPSVGPSLN</sequence>
<dbReference type="EMBL" id="MTYJ01000055">
    <property type="protein sequence ID" value="OQV17937.1"/>
    <property type="molecule type" value="Genomic_DNA"/>
</dbReference>
<feature type="transmembrane region" description="Helical" evidence="6">
    <location>
        <begin position="115"/>
        <end position="139"/>
    </location>
</feature>
<dbReference type="Pfam" id="PF00001">
    <property type="entry name" value="7tm_1"/>
    <property type="match status" value="1"/>
</dbReference>
<dbReference type="InterPro" id="IPR017452">
    <property type="entry name" value="GPCR_Rhodpsn_7TM"/>
</dbReference>
<dbReference type="PROSITE" id="PS50262">
    <property type="entry name" value="G_PROTEIN_RECEP_F1_2"/>
    <property type="match status" value="1"/>
</dbReference>
<keyword evidence="5" id="KW-0297">G-protein coupled receptor</keyword>
<feature type="transmembrane region" description="Helical" evidence="6">
    <location>
        <begin position="308"/>
        <end position="330"/>
    </location>
</feature>
<keyword evidence="3 6" id="KW-1133">Transmembrane helix</keyword>
<dbReference type="Gene3D" id="1.20.1070.10">
    <property type="entry name" value="Rhodopsin 7-helix transmembrane proteins"/>
    <property type="match status" value="1"/>
</dbReference>
<evidence type="ECO:0000256" key="4">
    <source>
        <dbReference type="ARBA" id="ARBA00023136"/>
    </source>
</evidence>
<dbReference type="SMART" id="SM01381">
    <property type="entry name" value="7TM_GPCR_Srsx"/>
    <property type="match status" value="1"/>
</dbReference>
<proteinExistence type="inferred from homology"/>
<dbReference type="PANTHER" id="PTHR45698:SF1">
    <property type="entry name" value="TRACE AMINE-ASSOCIATED RECEPTOR 13C-LIKE"/>
    <property type="match status" value="1"/>
</dbReference>
<evidence type="ECO:0000256" key="6">
    <source>
        <dbReference type="SAM" id="Phobius"/>
    </source>
</evidence>
<dbReference type="Proteomes" id="UP000192578">
    <property type="component" value="Unassembled WGS sequence"/>
</dbReference>
<keyword evidence="4 6" id="KW-0472">Membrane</keyword>
<keyword evidence="2 5" id="KW-0812">Transmembrane</keyword>
<keyword evidence="9" id="KW-1185">Reference proteome</keyword>
<dbReference type="AlphaFoldDB" id="A0A1W0WRY5"/>
<feature type="transmembrane region" description="Helical" evidence="6">
    <location>
        <begin position="201"/>
        <end position="226"/>
    </location>
</feature>
<protein>
    <recommendedName>
        <fullName evidence="7">G-protein coupled receptors family 1 profile domain-containing protein</fullName>
    </recommendedName>
</protein>
<comment type="caution">
    <text evidence="8">The sequence shown here is derived from an EMBL/GenBank/DDBJ whole genome shotgun (WGS) entry which is preliminary data.</text>
</comment>
<dbReference type="SUPFAM" id="SSF81321">
    <property type="entry name" value="Family A G protein-coupled receptor-like"/>
    <property type="match status" value="1"/>
</dbReference>
<accession>A0A1W0WRY5</accession>
<dbReference type="CDD" id="cd00637">
    <property type="entry name" value="7tm_classA_rhodopsin-like"/>
    <property type="match status" value="1"/>
</dbReference>
<keyword evidence="5" id="KW-0807">Transducer</keyword>
<dbReference type="GO" id="GO:0004930">
    <property type="term" value="F:G protein-coupled receptor activity"/>
    <property type="evidence" value="ECO:0007669"/>
    <property type="project" value="UniProtKB-KW"/>
</dbReference>
<comment type="subcellular location">
    <subcellularLocation>
        <location evidence="1">Membrane</location>
    </subcellularLocation>
</comment>
<feature type="transmembrane region" description="Helical" evidence="6">
    <location>
        <begin position="35"/>
        <end position="63"/>
    </location>
</feature>
<gene>
    <name evidence="8" type="ORF">BV898_08064</name>
</gene>
<name>A0A1W0WRY5_HYPEX</name>
<organism evidence="8 9">
    <name type="scientific">Hypsibius exemplaris</name>
    <name type="common">Freshwater tardigrade</name>
    <dbReference type="NCBI Taxonomy" id="2072580"/>
    <lineage>
        <taxon>Eukaryota</taxon>
        <taxon>Metazoa</taxon>
        <taxon>Ecdysozoa</taxon>
        <taxon>Tardigrada</taxon>
        <taxon>Eutardigrada</taxon>
        <taxon>Parachela</taxon>
        <taxon>Hypsibioidea</taxon>
        <taxon>Hypsibiidae</taxon>
        <taxon>Hypsibius</taxon>
    </lineage>
</organism>
<feature type="transmembrane region" description="Helical" evidence="6">
    <location>
        <begin position="75"/>
        <end position="95"/>
    </location>
</feature>
<feature type="transmembrane region" description="Helical" evidence="6">
    <location>
        <begin position="151"/>
        <end position="172"/>
    </location>
</feature>
<evidence type="ECO:0000313" key="8">
    <source>
        <dbReference type="EMBL" id="OQV17937.1"/>
    </source>
</evidence>
<evidence type="ECO:0000313" key="9">
    <source>
        <dbReference type="Proteomes" id="UP000192578"/>
    </source>
</evidence>